<dbReference type="InterPro" id="IPR010916">
    <property type="entry name" value="TonB_box_CS"/>
</dbReference>
<dbReference type="AlphaFoldDB" id="X1FFC1"/>
<name>X1FFC1_9ZZZZ</name>
<proteinExistence type="predicted"/>
<accession>X1FFC1</accession>
<evidence type="ECO:0008006" key="2">
    <source>
        <dbReference type="Google" id="ProtNLM"/>
    </source>
</evidence>
<organism evidence="1">
    <name type="scientific">marine sediment metagenome</name>
    <dbReference type="NCBI Taxonomy" id="412755"/>
    <lineage>
        <taxon>unclassified sequences</taxon>
        <taxon>metagenomes</taxon>
        <taxon>ecological metagenomes</taxon>
    </lineage>
</organism>
<protein>
    <recommendedName>
        <fullName evidence="2">Big-1 domain-containing protein</fullName>
    </recommendedName>
</protein>
<sequence>MKQKMKINYIFVFSLVLILIFFPTCKRTTPDQRSPAINLATPFSPSGFATTLKLSTSPSTVNTGVTTETVTVTATLAKLGSPLNNKTIIFDISDEYGNKIEFGLFEDGVVDVPIIEKITDESGITTVIYNTPLSSELLSDTLVFIRAIMEG</sequence>
<gene>
    <name evidence="1" type="ORF">S03H2_23338</name>
</gene>
<dbReference type="EMBL" id="BARU01012733">
    <property type="protein sequence ID" value="GAH44336.1"/>
    <property type="molecule type" value="Genomic_DNA"/>
</dbReference>
<comment type="caution">
    <text evidence="1">The sequence shown here is derived from an EMBL/GenBank/DDBJ whole genome shotgun (WGS) entry which is preliminary data.</text>
</comment>
<dbReference type="PROSITE" id="PS00430">
    <property type="entry name" value="TONB_DEPENDENT_REC_1"/>
    <property type="match status" value="1"/>
</dbReference>
<feature type="non-terminal residue" evidence="1">
    <location>
        <position position="151"/>
    </location>
</feature>
<reference evidence="1" key="1">
    <citation type="journal article" date="2014" name="Front. Microbiol.">
        <title>High frequency of phylogenetically diverse reductive dehalogenase-homologous genes in deep subseafloor sedimentary metagenomes.</title>
        <authorList>
            <person name="Kawai M."/>
            <person name="Futagami T."/>
            <person name="Toyoda A."/>
            <person name="Takaki Y."/>
            <person name="Nishi S."/>
            <person name="Hori S."/>
            <person name="Arai W."/>
            <person name="Tsubouchi T."/>
            <person name="Morono Y."/>
            <person name="Uchiyama I."/>
            <person name="Ito T."/>
            <person name="Fujiyama A."/>
            <person name="Inagaki F."/>
            <person name="Takami H."/>
        </authorList>
    </citation>
    <scope>NUCLEOTIDE SEQUENCE</scope>
    <source>
        <strain evidence="1">Expedition CK06-06</strain>
    </source>
</reference>
<evidence type="ECO:0000313" key="1">
    <source>
        <dbReference type="EMBL" id="GAH44336.1"/>
    </source>
</evidence>